<reference evidence="1 2" key="1">
    <citation type="submission" date="2020-08" db="EMBL/GenBank/DDBJ databases">
        <title>Sequencing the genomes of 1000 actinobacteria strains.</title>
        <authorList>
            <person name="Klenk H.-P."/>
        </authorList>
    </citation>
    <scope>NUCLEOTIDE SEQUENCE [LARGE SCALE GENOMIC DNA]</scope>
    <source>
        <strain evidence="1 2">DSM 45486</strain>
    </source>
</reference>
<comment type="caution">
    <text evidence="1">The sequence shown here is derived from an EMBL/GenBank/DDBJ whole genome shotgun (WGS) entry which is preliminary data.</text>
</comment>
<dbReference type="Pfam" id="PF10790">
    <property type="entry name" value="DUF2604"/>
    <property type="match status" value="1"/>
</dbReference>
<sequence length="84" mass="8873">MPDKVELLVVVNGTPTTVEANANAPLHSIIGRALAQTDNSGQPVENWELRDNAGGVLDLDAKIGSFRFDTGTRLFLNLRAGVGG</sequence>
<keyword evidence="2" id="KW-1185">Reference proteome</keyword>
<dbReference type="InterPro" id="IPR019726">
    <property type="entry name" value="DUF2604"/>
</dbReference>
<proteinExistence type="predicted"/>
<gene>
    <name evidence="1" type="ORF">F4560_001016</name>
</gene>
<dbReference type="EMBL" id="JACHMO010000001">
    <property type="protein sequence ID" value="MBB5801248.1"/>
    <property type="molecule type" value="Genomic_DNA"/>
</dbReference>
<evidence type="ECO:0000313" key="2">
    <source>
        <dbReference type="Proteomes" id="UP000552097"/>
    </source>
</evidence>
<name>A0A7W9HFY9_9PSEU</name>
<evidence type="ECO:0000313" key="1">
    <source>
        <dbReference type="EMBL" id="MBB5801248.1"/>
    </source>
</evidence>
<dbReference type="AlphaFoldDB" id="A0A7W9HFY9"/>
<accession>A0A7W9HFY9</accession>
<dbReference type="RefSeq" id="WP_184916837.1">
    <property type="nucleotide sequence ID" value="NZ_JACHMO010000001.1"/>
</dbReference>
<protein>
    <submittedName>
        <fullName evidence="1">Uncharacterized protein</fullName>
    </submittedName>
</protein>
<organism evidence="1 2">
    <name type="scientific">Saccharothrix ecbatanensis</name>
    <dbReference type="NCBI Taxonomy" id="1105145"/>
    <lineage>
        <taxon>Bacteria</taxon>
        <taxon>Bacillati</taxon>
        <taxon>Actinomycetota</taxon>
        <taxon>Actinomycetes</taxon>
        <taxon>Pseudonocardiales</taxon>
        <taxon>Pseudonocardiaceae</taxon>
        <taxon>Saccharothrix</taxon>
    </lineage>
</organism>
<dbReference type="Proteomes" id="UP000552097">
    <property type="component" value="Unassembled WGS sequence"/>
</dbReference>